<dbReference type="Pfam" id="PF02350">
    <property type="entry name" value="Epimerase_2"/>
    <property type="match status" value="1"/>
</dbReference>
<dbReference type="EMBL" id="JAATJL010000001">
    <property type="protein sequence ID" value="NJC22904.1"/>
    <property type="molecule type" value="Genomic_DNA"/>
</dbReference>
<reference evidence="2 3" key="1">
    <citation type="submission" date="2020-03" db="EMBL/GenBank/DDBJ databases">
        <title>Sequencing the genomes of 1000 actinobacteria strains.</title>
        <authorList>
            <person name="Klenk H.-P."/>
        </authorList>
    </citation>
    <scope>NUCLEOTIDE SEQUENCE [LARGE SCALE GENOMIC DNA]</scope>
    <source>
        <strain evidence="2 3">DSM 16403</strain>
    </source>
</reference>
<keyword evidence="3" id="KW-1185">Reference proteome</keyword>
<dbReference type="NCBIfam" id="TIGR03568">
    <property type="entry name" value="NeuC_NnaA"/>
    <property type="match status" value="1"/>
</dbReference>
<evidence type="ECO:0000259" key="1">
    <source>
        <dbReference type="Pfam" id="PF02350"/>
    </source>
</evidence>
<dbReference type="AlphaFoldDB" id="A0A846RR65"/>
<dbReference type="InterPro" id="IPR029767">
    <property type="entry name" value="WecB-like"/>
</dbReference>
<dbReference type="Gene3D" id="3.40.50.2000">
    <property type="entry name" value="Glycogen Phosphorylase B"/>
    <property type="match status" value="2"/>
</dbReference>
<keyword evidence="2" id="KW-0413">Isomerase</keyword>
<dbReference type="SUPFAM" id="SSF53756">
    <property type="entry name" value="UDP-Glycosyltransferase/glycogen phosphorylase"/>
    <property type="match status" value="1"/>
</dbReference>
<dbReference type="PANTHER" id="PTHR43174">
    <property type="entry name" value="UDP-N-ACETYLGLUCOSAMINE 2-EPIMERASE"/>
    <property type="match status" value="1"/>
</dbReference>
<comment type="caution">
    <text evidence="2">The sequence shown here is derived from an EMBL/GenBank/DDBJ whole genome shotgun (WGS) entry which is preliminary data.</text>
</comment>
<dbReference type="PANTHER" id="PTHR43174:SF3">
    <property type="entry name" value="UDP-N-ACETYLGLUCOSAMINE 2-EPIMERASE"/>
    <property type="match status" value="1"/>
</dbReference>
<dbReference type="Proteomes" id="UP000547458">
    <property type="component" value="Unassembled WGS sequence"/>
</dbReference>
<proteinExistence type="predicted"/>
<dbReference type="InterPro" id="IPR020004">
    <property type="entry name" value="UDP-GlcNAc_Epase"/>
</dbReference>
<dbReference type="GO" id="GO:0004553">
    <property type="term" value="F:hydrolase activity, hydrolyzing O-glycosyl compounds"/>
    <property type="evidence" value="ECO:0007669"/>
    <property type="project" value="InterPro"/>
</dbReference>
<gene>
    <name evidence="2" type="ORF">BJ994_001980</name>
</gene>
<dbReference type="GO" id="GO:0008761">
    <property type="term" value="F:UDP-N-acetylglucosamine 2-epimerase activity"/>
    <property type="evidence" value="ECO:0007669"/>
    <property type="project" value="UniProtKB-EC"/>
</dbReference>
<evidence type="ECO:0000313" key="3">
    <source>
        <dbReference type="Proteomes" id="UP000547458"/>
    </source>
</evidence>
<dbReference type="InterPro" id="IPR003331">
    <property type="entry name" value="UDP_GlcNAc_Epimerase_2_dom"/>
</dbReference>
<sequence>MRVLAFVGTRADLFPLGPVLVGLEESADVELHIATAVGFEGGTSREVLLDAGLRRDAHTHHDLGLFLQDSTPVGQGRLGAELSLKFLELVQSIEPDALVVLGDRWELLYAVPSALLMGVRVIHLHGGEVTEGALDERVRHALTKLADQHCVSTAGASRRVEQLGEDPARIHRTGAPGLDRFLEATPLSGSEFEEEFQVPLHRPLIVGTYHPVTAGSEESPGVVARRVFETSLRMAGTLILTNPGFDAGREEILAVLAELKQGKVPNLVIRASLGRTYPRVMATADLMVGNSSSGIIEAASFGLPAVDVGDRQKGRERGTNVIWSADNTADLETAISTALGADFSSRAPYVANPYGDGRAAGRIVQVITGSVDEPMSKVFVDACVGGVQDEQ</sequence>
<feature type="domain" description="UDP-N-acetylglucosamine 2-epimerase" evidence="1">
    <location>
        <begin position="71"/>
        <end position="367"/>
    </location>
</feature>
<protein>
    <submittedName>
        <fullName evidence="2">UDP-N-acetylglucosamine 2-epimerase (Non-hydrolysing)</fullName>
        <ecNumber evidence="2">5.1.3.14</ecNumber>
    </submittedName>
</protein>
<organism evidence="2 3">
    <name type="scientific">Arthrobacter pigmenti</name>
    <dbReference type="NCBI Taxonomy" id="271432"/>
    <lineage>
        <taxon>Bacteria</taxon>
        <taxon>Bacillati</taxon>
        <taxon>Actinomycetota</taxon>
        <taxon>Actinomycetes</taxon>
        <taxon>Micrococcales</taxon>
        <taxon>Micrococcaceae</taxon>
        <taxon>Arthrobacter</taxon>
    </lineage>
</organism>
<dbReference type="EC" id="5.1.3.14" evidence="2"/>
<evidence type="ECO:0000313" key="2">
    <source>
        <dbReference type="EMBL" id="NJC22904.1"/>
    </source>
</evidence>
<name>A0A846RR65_9MICC</name>
<dbReference type="GO" id="GO:0006047">
    <property type="term" value="P:UDP-N-acetylglucosamine metabolic process"/>
    <property type="evidence" value="ECO:0007669"/>
    <property type="project" value="InterPro"/>
</dbReference>
<dbReference type="RefSeq" id="WP_167993759.1">
    <property type="nucleotide sequence ID" value="NZ_JAATJL010000001.1"/>
</dbReference>
<accession>A0A846RR65</accession>